<dbReference type="InterPro" id="IPR050173">
    <property type="entry name" value="ABC_transporter_C-like"/>
</dbReference>
<dbReference type="OrthoDB" id="6500128at2759"/>
<dbReference type="GO" id="GO:0016020">
    <property type="term" value="C:membrane"/>
    <property type="evidence" value="ECO:0007669"/>
    <property type="project" value="TreeGrafter"/>
</dbReference>
<dbReference type="GO" id="GO:0042626">
    <property type="term" value="F:ATPase-coupled transmembrane transporter activity"/>
    <property type="evidence" value="ECO:0007669"/>
    <property type="project" value="TreeGrafter"/>
</dbReference>
<sequence length="144" mass="15753">MESTRKAAVAYCSPTPWLENSTYRGNIVGASPWDRARYNDVVDACLFGADFQHLESGDLTVVGTKGIDLSGGQKQRICLARAIYARCRIELIDAAFSSVDAQTAQLLSERCANGGPLSLCVNQAVRNDIYEEHGQLLLTELQEL</sequence>
<evidence type="ECO:0000313" key="5">
    <source>
        <dbReference type="EMBL" id="KAF2773973.1"/>
    </source>
</evidence>
<keyword evidence="3" id="KW-0067">ATP-binding</keyword>
<accession>A0A6G1LLY2</accession>
<dbReference type="PANTHER" id="PTHR24223">
    <property type="entry name" value="ATP-BINDING CASSETTE SUB-FAMILY C"/>
    <property type="match status" value="1"/>
</dbReference>
<feature type="domain" description="ABC transporter" evidence="4">
    <location>
        <begin position="42"/>
        <end position="96"/>
    </location>
</feature>
<keyword evidence="6" id="KW-1185">Reference proteome</keyword>
<gene>
    <name evidence="5" type="ORF">EJ03DRAFT_73451</name>
</gene>
<keyword evidence="1" id="KW-0677">Repeat</keyword>
<dbReference type="Proteomes" id="UP000799436">
    <property type="component" value="Unassembled WGS sequence"/>
</dbReference>
<evidence type="ECO:0000256" key="2">
    <source>
        <dbReference type="ARBA" id="ARBA00022741"/>
    </source>
</evidence>
<dbReference type="EMBL" id="ML995809">
    <property type="protein sequence ID" value="KAF2773973.1"/>
    <property type="molecule type" value="Genomic_DNA"/>
</dbReference>
<dbReference type="GO" id="GO:0016887">
    <property type="term" value="F:ATP hydrolysis activity"/>
    <property type="evidence" value="ECO:0007669"/>
    <property type="project" value="InterPro"/>
</dbReference>
<reference evidence="5" key="1">
    <citation type="journal article" date="2020" name="Stud. Mycol.">
        <title>101 Dothideomycetes genomes: a test case for predicting lifestyles and emergence of pathogens.</title>
        <authorList>
            <person name="Haridas S."/>
            <person name="Albert R."/>
            <person name="Binder M."/>
            <person name="Bloem J."/>
            <person name="Labutti K."/>
            <person name="Salamov A."/>
            <person name="Andreopoulos B."/>
            <person name="Baker S."/>
            <person name="Barry K."/>
            <person name="Bills G."/>
            <person name="Bluhm B."/>
            <person name="Cannon C."/>
            <person name="Castanera R."/>
            <person name="Culley D."/>
            <person name="Daum C."/>
            <person name="Ezra D."/>
            <person name="Gonzalez J."/>
            <person name="Henrissat B."/>
            <person name="Kuo A."/>
            <person name="Liang C."/>
            <person name="Lipzen A."/>
            <person name="Lutzoni F."/>
            <person name="Magnuson J."/>
            <person name="Mondo S."/>
            <person name="Nolan M."/>
            <person name="Ohm R."/>
            <person name="Pangilinan J."/>
            <person name="Park H.-J."/>
            <person name="Ramirez L."/>
            <person name="Alfaro M."/>
            <person name="Sun H."/>
            <person name="Tritt A."/>
            <person name="Yoshinaga Y."/>
            <person name="Zwiers L.-H."/>
            <person name="Turgeon B."/>
            <person name="Goodwin S."/>
            <person name="Spatafora J."/>
            <person name="Crous P."/>
            <person name="Grigoriev I."/>
        </authorList>
    </citation>
    <scope>NUCLEOTIDE SEQUENCE</scope>
    <source>
        <strain evidence="5">CBS 116005</strain>
    </source>
</reference>
<dbReference type="InterPro" id="IPR003439">
    <property type="entry name" value="ABC_transporter-like_ATP-bd"/>
</dbReference>
<dbReference type="SUPFAM" id="SSF52540">
    <property type="entry name" value="P-loop containing nucleoside triphosphate hydrolases"/>
    <property type="match status" value="1"/>
</dbReference>
<evidence type="ECO:0000256" key="1">
    <source>
        <dbReference type="ARBA" id="ARBA00022737"/>
    </source>
</evidence>
<organism evidence="5 6">
    <name type="scientific">Teratosphaeria nubilosa</name>
    <dbReference type="NCBI Taxonomy" id="161662"/>
    <lineage>
        <taxon>Eukaryota</taxon>
        <taxon>Fungi</taxon>
        <taxon>Dikarya</taxon>
        <taxon>Ascomycota</taxon>
        <taxon>Pezizomycotina</taxon>
        <taxon>Dothideomycetes</taxon>
        <taxon>Dothideomycetidae</taxon>
        <taxon>Mycosphaerellales</taxon>
        <taxon>Teratosphaeriaceae</taxon>
        <taxon>Teratosphaeria</taxon>
    </lineage>
</organism>
<keyword evidence="2" id="KW-0547">Nucleotide-binding</keyword>
<dbReference type="GO" id="GO:0005524">
    <property type="term" value="F:ATP binding"/>
    <property type="evidence" value="ECO:0007669"/>
    <property type="project" value="UniProtKB-KW"/>
</dbReference>
<protein>
    <recommendedName>
        <fullName evidence="4">ABC transporter domain-containing protein</fullName>
    </recommendedName>
</protein>
<evidence type="ECO:0000313" key="6">
    <source>
        <dbReference type="Proteomes" id="UP000799436"/>
    </source>
</evidence>
<evidence type="ECO:0000256" key="3">
    <source>
        <dbReference type="ARBA" id="ARBA00022840"/>
    </source>
</evidence>
<proteinExistence type="predicted"/>
<name>A0A6G1LLY2_9PEZI</name>
<dbReference type="Gene3D" id="3.40.50.300">
    <property type="entry name" value="P-loop containing nucleotide triphosphate hydrolases"/>
    <property type="match status" value="1"/>
</dbReference>
<dbReference type="AlphaFoldDB" id="A0A6G1LLY2"/>
<dbReference type="InterPro" id="IPR027417">
    <property type="entry name" value="P-loop_NTPase"/>
</dbReference>
<dbReference type="PANTHER" id="PTHR24223:SF353">
    <property type="entry name" value="ABC TRANSPORTER ATP-BINDING PROTEIN_PERMEASE VMR1-RELATED"/>
    <property type="match status" value="1"/>
</dbReference>
<evidence type="ECO:0000259" key="4">
    <source>
        <dbReference type="Pfam" id="PF00005"/>
    </source>
</evidence>
<dbReference type="Pfam" id="PF00005">
    <property type="entry name" value="ABC_tran"/>
    <property type="match status" value="1"/>
</dbReference>